<dbReference type="SUPFAM" id="SSF51283">
    <property type="entry name" value="dUTPase-like"/>
    <property type="match status" value="1"/>
</dbReference>
<dbReference type="PANTHER" id="PTHR11241">
    <property type="entry name" value="DEOXYURIDINE 5'-TRIPHOSPHATE NUCLEOTIDOHYDROLASE"/>
    <property type="match status" value="1"/>
</dbReference>
<evidence type="ECO:0000256" key="5">
    <source>
        <dbReference type="ARBA" id="ARBA00023080"/>
    </source>
</evidence>
<dbReference type="GO" id="GO:0000287">
    <property type="term" value="F:magnesium ion binding"/>
    <property type="evidence" value="ECO:0007669"/>
    <property type="project" value="InterPro"/>
</dbReference>
<comment type="similarity">
    <text evidence="2">Belongs to the dUTPase family.</text>
</comment>
<keyword evidence="8" id="KW-1185">Reference proteome</keyword>
<keyword evidence="5" id="KW-0546">Nucleotide metabolism</keyword>
<comment type="caution">
    <text evidence="7">The sequence shown here is derived from an EMBL/GenBank/DDBJ whole genome shotgun (WGS) entry which is preliminary data.</text>
</comment>
<dbReference type="Gene3D" id="2.70.40.10">
    <property type="match status" value="1"/>
</dbReference>
<keyword evidence="4" id="KW-0378">Hydrolase</keyword>
<accession>A0A835VTG4</accession>
<gene>
    <name evidence="7" type="ORF">HXX76_014062</name>
</gene>
<sequence length="419" mass="44861">MASLGPANCTYLPMDGARFQDPRQKPPILSQPAHSYRFLKIMSNGSCAESTFDNLTGYRYGADVSVDRYLLSARDQAMPTLRGLLGASQADRLVAGAEDEQLDKLVRLFNTDPVAANALRVAGQSIELVKPTRVDAVTYEVDGAAVSGCVAADRGISPDPSAAPVGLIRSDTLLVYATILDTIRGRLALAPGTPDSGPLLIYSDRLISLLRQPSSGRLWFELEICAYRAYKPHGFHLLVHAEHDPALNMASIVQSRFIGDVMSDSVVAAPVAAPVGAAMDMRGGLAYSSAVIPSKGHPTDSGFDLTLISKLSQKGHVCMYETGISLAPPPGFYMDLVPRSSIVKSGYMLANSVGVIDASYRGTIKVPLIKVDPDAPDLELPVRLVQLIPRRVHEMEVVVQIDLTETERGDGGFGSTGRV</sequence>
<proteinExistence type="inferred from homology"/>
<dbReference type="InterPro" id="IPR029054">
    <property type="entry name" value="dUTPase-like"/>
</dbReference>
<dbReference type="OrthoDB" id="10261072at2759"/>
<organism evidence="7 8">
    <name type="scientific">Chlamydomonas incerta</name>
    <dbReference type="NCBI Taxonomy" id="51695"/>
    <lineage>
        <taxon>Eukaryota</taxon>
        <taxon>Viridiplantae</taxon>
        <taxon>Chlorophyta</taxon>
        <taxon>core chlorophytes</taxon>
        <taxon>Chlorophyceae</taxon>
        <taxon>CS clade</taxon>
        <taxon>Chlamydomonadales</taxon>
        <taxon>Chlamydomonadaceae</taxon>
        <taxon>Chlamydomonas</taxon>
    </lineage>
</organism>
<dbReference type="InterPro" id="IPR033704">
    <property type="entry name" value="dUTPase_trimeric"/>
</dbReference>
<dbReference type="CDD" id="cd07557">
    <property type="entry name" value="trimeric_dUTPase"/>
    <property type="match status" value="1"/>
</dbReference>
<evidence type="ECO:0000256" key="2">
    <source>
        <dbReference type="ARBA" id="ARBA00006581"/>
    </source>
</evidence>
<dbReference type="Pfam" id="PF00692">
    <property type="entry name" value="dUTPase"/>
    <property type="match status" value="1"/>
</dbReference>
<dbReference type="EMBL" id="JAEHOC010000060">
    <property type="protein sequence ID" value="KAG2424904.1"/>
    <property type="molecule type" value="Genomic_DNA"/>
</dbReference>
<protein>
    <recommendedName>
        <fullName evidence="3">dUTP diphosphatase</fullName>
        <ecNumber evidence="3">3.6.1.23</ecNumber>
    </recommendedName>
</protein>
<dbReference type="UniPathway" id="UPA00610">
    <property type="reaction ID" value="UER00666"/>
</dbReference>
<dbReference type="Proteomes" id="UP000650467">
    <property type="component" value="Unassembled WGS sequence"/>
</dbReference>
<dbReference type="InterPro" id="IPR036157">
    <property type="entry name" value="dUTPase-like_sf"/>
</dbReference>
<evidence type="ECO:0000313" key="7">
    <source>
        <dbReference type="EMBL" id="KAG2424904.1"/>
    </source>
</evidence>
<evidence type="ECO:0000256" key="4">
    <source>
        <dbReference type="ARBA" id="ARBA00022801"/>
    </source>
</evidence>
<dbReference type="PANTHER" id="PTHR11241:SF0">
    <property type="entry name" value="DEOXYURIDINE 5'-TRIPHOSPHATE NUCLEOTIDOHYDROLASE"/>
    <property type="match status" value="1"/>
</dbReference>
<evidence type="ECO:0000313" key="8">
    <source>
        <dbReference type="Proteomes" id="UP000650467"/>
    </source>
</evidence>
<feature type="domain" description="dUTPase-like" evidence="6">
    <location>
        <begin position="290"/>
        <end position="417"/>
    </location>
</feature>
<name>A0A835VTG4_CHLIN</name>
<dbReference type="InterPro" id="IPR008181">
    <property type="entry name" value="dUTPase"/>
</dbReference>
<dbReference type="GO" id="GO:0006226">
    <property type="term" value="P:dUMP biosynthetic process"/>
    <property type="evidence" value="ECO:0007669"/>
    <property type="project" value="UniProtKB-UniPathway"/>
</dbReference>
<evidence type="ECO:0000256" key="3">
    <source>
        <dbReference type="ARBA" id="ARBA00012379"/>
    </source>
</evidence>
<dbReference type="AlphaFoldDB" id="A0A835VTG4"/>
<evidence type="ECO:0000256" key="1">
    <source>
        <dbReference type="ARBA" id="ARBA00005142"/>
    </source>
</evidence>
<dbReference type="GO" id="GO:0004170">
    <property type="term" value="F:dUTP diphosphatase activity"/>
    <property type="evidence" value="ECO:0007669"/>
    <property type="project" value="UniProtKB-EC"/>
</dbReference>
<reference evidence="7" key="1">
    <citation type="journal article" date="2020" name="bioRxiv">
        <title>Comparative genomics of Chlamydomonas.</title>
        <authorList>
            <person name="Craig R.J."/>
            <person name="Hasan A.R."/>
            <person name="Ness R.W."/>
            <person name="Keightley P.D."/>
        </authorList>
    </citation>
    <scope>NUCLEOTIDE SEQUENCE</scope>
    <source>
        <strain evidence="7">SAG 7.73</strain>
    </source>
</reference>
<dbReference type="EC" id="3.6.1.23" evidence="3"/>
<evidence type="ECO:0000259" key="6">
    <source>
        <dbReference type="Pfam" id="PF00692"/>
    </source>
</evidence>
<dbReference type="GO" id="GO:0046081">
    <property type="term" value="P:dUTP catabolic process"/>
    <property type="evidence" value="ECO:0007669"/>
    <property type="project" value="InterPro"/>
</dbReference>
<comment type="pathway">
    <text evidence="1">Pyrimidine metabolism; dUMP biosynthesis; dUMP from dCTP (dUTP route): step 2/2.</text>
</comment>